<comment type="similarity">
    <text evidence="2">Belongs to the N-acetylmuramoyl-L-alanine amidase 2 family.</text>
</comment>
<dbReference type="EMBL" id="ACPB03034823">
    <property type="status" value="NOT_ANNOTATED_CDS"/>
    <property type="molecule type" value="Genomic_DNA"/>
</dbReference>
<dbReference type="InterPro" id="IPR036365">
    <property type="entry name" value="PGBD-like_sf"/>
</dbReference>
<proteinExistence type="inferred from homology"/>
<keyword evidence="5" id="KW-0482">Metalloprotease</keyword>
<dbReference type="Gene3D" id="1.10.101.10">
    <property type="entry name" value="PGBD-like superfamily/PGBD"/>
    <property type="match status" value="1"/>
</dbReference>
<feature type="domain" description="N-acetylmuramoyl-L-alanine amidase" evidence="7">
    <location>
        <begin position="46"/>
        <end position="193"/>
    </location>
</feature>
<dbReference type="InterPro" id="IPR036505">
    <property type="entry name" value="Amidase/PGRP_sf"/>
</dbReference>
<dbReference type="InterPro" id="IPR002502">
    <property type="entry name" value="Amidase_domain"/>
</dbReference>
<name>T1H9X3_RHOPR</name>
<dbReference type="PANTHER" id="PTHR30417:SF1">
    <property type="entry name" value="N-ACETYLMURAMOYL-L-ALANINE AMIDASE AMID"/>
    <property type="match status" value="1"/>
</dbReference>
<dbReference type="GO" id="GO:0071555">
    <property type="term" value="P:cell wall organization"/>
    <property type="evidence" value="ECO:0007669"/>
    <property type="project" value="UniProtKB-KW"/>
</dbReference>
<dbReference type="Gene3D" id="3.40.80.10">
    <property type="entry name" value="Peptidoglycan recognition protein-like"/>
    <property type="match status" value="1"/>
</dbReference>
<protein>
    <recommendedName>
        <fullName evidence="3">N-acetylmuramoyl-L-alanine amidase</fullName>
        <ecNumber evidence="3">3.5.1.28</ecNumber>
    </recommendedName>
</protein>
<dbReference type="PANTHER" id="PTHR30417">
    <property type="entry name" value="N-ACETYLMURAMOYL-L-ALANINE AMIDASE AMID"/>
    <property type="match status" value="1"/>
</dbReference>
<dbReference type="Pfam" id="PF01471">
    <property type="entry name" value="PG_binding_1"/>
    <property type="match status" value="1"/>
</dbReference>
<dbReference type="CDD" id="cd06583">
    <property type="entry name" value="PGRP"/>
    <property type="match status" value="1"/>
</dbReference>
<dbReference type="AlphaFoldDB" id="T1H9X3"/>
<dbReference type="STRING" id="13249.T1H9X3"/>
<dbReference type="InterPro" id="IPR017853">
    <property type="entry name" value="GH"/>
</dbReference>
<dbReference type="GO" id="GO:0009253">
    <property type="term" value="P:peptidoglycan catabolic process"/>
    <property type="evidence" value="ECO:0007669"/>
    <property type="project" value="InterPro"/>
</dbReference>
<dbReference type="GO" id="GO:0009254">
    <property type="term" value="P:peptidoglycan turnover"/>
    <property type="evidence" value="ECO:0007669"/>
    <property type="project" value="TreeGrafter"/>
</dbReference>
<dbReference type="SMART" id="SM00644">
    <property type="entry name" value="Ami_2"/>
    <property type="match status" value="1"/>
</dbReference>
<dbReference type="Pfam" id="PF01510">
    <property type="entry name" value="Amidase_2"/>
    <property type="match status" value="1"/>
</dbReference>
<evidence type="ECO:0000256" key="1">
    <source>
        <dbReference type="ARBA" id="ARBA00001561"/>
    </source>
</evidence>
<keyword evidence="9" id="KW-1185">Reference proteome</keyword>
<dbReference type="InterPro" id="IPR036366">
    <property type="entry name" value="PGBDSf"/>
</dbReference>
<reference evidence="8" key="1">
    <citation type="submission" date="2015-05" db="UniProtKB">
        <authorList>
            <consortium name="EnsemblMetazoa"/>
        </authorList>
    </citation>
    <scope>IDENTIFICATION</scope>
</reference>
<dbReference type="EnsemblMetazoa" id="RPRC000827-RA">
    <property type="protein sequence ID" value="RPRC000827-PA"/>
    <property type="gene ID" value="RPRC000827"/>
</dbReference>
<dbReference type="Pfam" id="PF02638">
    <property type="entry name" value="GHL10"/>
    <property type="match status" value="1"/>
</dbReference>
<dbReference type="HOGENOM" id="CLU_619072_0_0_1"/>
<keyword evidence="5" id="KW-0645">Protease</keyword>
<dbReference type="SUPFAM" id="SSF55846">
    <property type="entry name" value="N-acetylmuramoyl-L-alanine amidase-like"/>
    <property type="match status" value="1"/>
</dbReference>
<sequence>MIFNSVSSTTRPHGLKLLTVGLLALIVAGCSTPLSTLVDRGDYIVDTTHPAKGQNERVRFLILHYTTLNDARSLEVLTQRQVSAHYLVAKNPPLRDKKPVVMQLVPEDMRAWHAGVSNWNGRVNINDSSVGIEIVNLGFTDNMLGVRTWYPYNETQITALAALTKDIIKRNNITPDNVLAHSDIAPLRKQDPGKLFPWKRFAEMGVGAWPDDATVNKYLAGRQPSAPADVLTLQKALHQYGYDKIPQNGELDKETRLTISAFQMHFRPSDIEGKAGRHSVIRSALLPWSDVLTGVVGKDPGYDPLAFMLAEGHKRGLRIHAWLNPYRVTSNTQPKTVDALRRTLSVSPSSVYALHPEWIRTASDRFVLDPGISEVRQWITNVVVELINNYAVDGIHFDDYFYYETPASRLQDDAIYRQYGQGFVVKGDWRRNNTLLLIEQVSM</sequence>
<dbReference type="InterPro" id="IPR002477">
    <property type="entry name" value="Peptidoglycan-bd-like"/>
</dbReference>
<dbReference type="SUPFAM" id="SSF47090">
    <property type="entry name" value="PGBD-like"/>
    <property type="match status" value="1"/>
</dbReference>
<dbReference type="GO" id="GO:0008237">
    <property type="term" value="F:metallopeptidase activity"/>
    <property type="evidence" value="ECO:0007669"/>
    <property type="project" value="UniProtKB-KW"/>
</dbReference>
<dbReference type="Gene3D" id="3.20.20.70">
    <property type="entry name" value="Aldolase class I"/>
    <property type="match status" value="1"/>
</dbReference>
<dbReference type="InterPro" id="IPR013785">
    <property type="entry name" value="Aldolase_TIM"/>
</dbReference>
<evidence type="ECO:0000313" key="8">
    <source>
        <dbReference type="EnsemblMetazoa" id="RPRC000827-PA"/>
    </source>
</evidence>
<evidence type="ECO:0000256" key="3">
    <source>
        <dbReference type="ARBA" id="ARBA00011901"/>
    </source>
</evidence>
<dbReference type="GO" id="GO:0019867">
    <property type="term" value="C:outer membrane"/>
    <property type="evidence" value="ECO:0007669"/>
    <property type="project" value="TreeGrafter"/>
</dbReference>
<dbReference type="SUPFAM" id="SSF51445">
    <property type="entry name" value="(Trans)glycosidases"/>
    <property type="match status" value="1"/>
</dbReference>
<evidence type="ECO:0000256" key="6">
    <source>
        <dbReference type="ARBA" id="ARBA00023316"/>
    </source>
</evidence>
<comment type="catalytic activity">
    <reaction evidence="1">
        <text>Hydrolyzes the link between N-acetylmuramoyl residues and L-amino acid residues in certain cell-wall glycopeptides.</text>
        <dbReference type="EC" id="3.5.1.28"/>
    </reaction>
</comment>
<evidence type="ECO:0000313" key="9">
    <source>
        <dbReference type="Proteomes" id="UP000015103"/>
    </source>
</evidence>
<dbReference type="Proteomes" id="UP000015103">
    <property type="component" value="Unassembled WGS sequence"/>
</dbReference>
<dbReference type="InterPro" id="IPR051206">
    <property type="entry name" value="NAMLAA_amidase_2"/>
</dbReference>
<dbReference type="EC" id="3.5.1.28" evidence="3"/>
<organism evidence="8 9">
    <name type="scientific">Rhodnius prolixus</name>
    <name type="common">Triatomid bug</name>
    <dbReference type="NCBI Taxonomy" id="13249"/>
    <lineage>
        <taxon>Eukaryota</taxon>
        <taxon>Metazoa</taxon>
        <taxon>Ecdysozoa</taxon>
        <taxon>Arthropoda</taxon>
        <taxon>Hexapoda</taxon>
        <taxon>Insecta</taxon>
        <taxon>Pterygota</taxon>
        <taxon>Neoptera</taxon>
        <taxon>Paraneoptera</taxon>
        <taxon>Hemiptera</taxon>
        <taxon>Heteroptera</taxon>
        <taxon>Panheteroptera</taxon>
        <taxon>Cimicomorpha</taxon>
        <taxon>Reduviidae</taxon>
        <taxon>Triatominae</taxon>
        <taxon>Rhodnius</taxon>
    </lineage>
</organism>
<keyword evidence="6" id="KW-0961">Cell wall biogenesis/degradation</keyword>
<dbReference type="GO" id="GO:0008745">
    <property type="term" value="F:N-acetylmuramoyl-L-alanine amidase activity"/>
    <property type="evidence" value="ECO:0007669"/>
    <property type="project" value="UniProtKB-EC"/>
</dbReference>
<dbReference type="InterPro" id="IPR003790">
    <property type="entry name" value="GHL10"/>
</dbReference>
<evidence type="ECO:0000256" key="4">
    <source>
        <dbReference type="ARBA" id="ARBA00022801"/>
    </source>
</evidence>
<evidence type="ECO:0000256" key="2">
    <source>
        <dbReference type="ARBA" id="ARBA00007553"/>
    </source>
</evidence>
<dbReference type="eggNOG" id="ENOG502S0K0">
    <property type="taxonomic scope" value="Eukaryota"/>
</dbReference>
<dbReference type="VEuPathDB" id="VectorBase:RPRC000827"/>
<dbReference type="FunFam" id="3.40.80.10:FF:000003">
    <property type="entry name" value="N-acetylmuramoyl-L-alanine amidase"/>
    <property type="match status" value="1"/>
</dbReference>
<dbReference type="InParanoid" id="T1H9X3"/>
<accession>T1H9X3</accession>
<evidence type="ECO:0000259" key="7">
    <source>
        <dbReference type="SMART" id="SM00644"/>
    </source>
</evidence>
<keyword evidence="4" id="KW-0378">Hydrolase</keyword>
<evidence type="ECO:0000256" key="5">
    <source>
        <dbReference type="ARBA" id="ARBA00023049"/>
    </source>
</evidence>